<dbReference type="EMBL" id="CZPZ01000033">
    <property type="protein sequence ID" value="CUS39091.1"/>
    <property type="molecule type" value="Genomic_DNA"/>
</dbReference>
<sequence>MPVQALTSVDPHHFFNLRRLPDGEVHRLDTRVSGVAVSNEFSGRLAVTTAEGDRITFTADLATDFRSESHISQMADDRTMGRVEATYTHYAVQRDFGLAVEGDLNKEELHDLKILFGNIATIFRGFFQGEDEVTRAHTTKLAEGFRGMDSLSGPDLSVDVVRSVVVAAASHITSGGAPAAVAAIPQPSNGTTAPTPSSGLPDGTHLTVPVKDAHLASLIQQVLDALKDAKVELEKVRAYLPDFFEKLRDDLVKEFHGEREPKIDDQDHSIAQVSDEVNSPASSRSLLVAYRTVTETSFSLSMHG</sequence>
<name>A0A0S4LNE6_9BACT</name>
<dbReference type="Proteomes" id="UP000198736">
    <property type="component" value="Unassembled WGS sequence"/>
</dbReference>
<organism evidence="1 2">
    <name type="scientific">Candidatus Nitrospira nitrificans</name>
    <dbReference type="NCBI Taxonomy" id="1742973"/>
    <lineage>
        <taxon>Bacteria</taxon>
        <taxon>Pseudomonadati</taxon>
        <taxon>Nitrospirota</taxon>
        <taxon>Nitrospiria</taxon>
        <taxon>Nitrospirales</taxon>
        <taxon>Nitrospiraceae</taxon>
        <taxon>Nitrospira</taxon>
    </lineage>
</organism>
<dbReference type="OrthoDB" id="9793970at2"/>
<accession>A0A0S4LNE6</accession>
<evidence type="ECO:0000313" key="2">
    <source>
        <dbReference type="Proteomes" id="UP000198736"/>
    </source>
</evidence>
<evidence type="ECO:0000313" key="1">
    <source>
        <dbReference type="EMBL" id="CUS39091.1"/>
    </source>
</evidence>
<dbReference type="STRING" id="1742973.COMA2_60148"/>
<proteinExistence type="predicted"/>
<keyword evidence="2" id="KW-1185">Reference proteome</keyword>
<gene>
    <name evidence="1" type="ORF">COMA2_60148</name>
</gene>
<dbReference type="RefSeq" id="WP_090901257.1">
    <property type="nucleotide sequence ID" value="NZ_CZPZ01000033.1"/>
</dbReference>
<dbReference type="AlphaFoldDB" id="A0A0S4LNE6"/>
<protein>
    <submittedName>
        <fullName evidence="1">Uncharacterized protein</fullName>
    </submittedName>
</protein>
<reference evidence="2" key="1">
    <citation type="submission" date="2015-10" db="EMBL/GenBank/DDBJ databases">
        <authorList>
            <person name="Luecker S."/>
            <person name="Luecker S."/>
        </authorList>
    </citation>
    <scope>NUCLEOTIDE SEQUENCE [LARGE SCALE GENOMIC DNA]</scope>
</reference>